<dbReference type="CDD" id="cd00833">
    <property type="entry name" value="PKS"/>
    <property type="match status" value="1"/>
</dbReference>
<feature type="region of interest" description="Disordered" evidence="5">
    <location>
        <begin position="1715"/>
        <end position="1791"/>
    </location>
</feature>
<dbReference type="InterPro" id="IPR029058">
    <property type="entry name" value="AB_hydrolase_fold"/>
</dbReference>
<dbReference type="Gene3D" id="3.30.70.3290">
    <property type="match status" value="1"/>
</dbReference>
<dbReference type="SUPFAM" id="SSF53474">
    <property type="entry name" value="alpha/beta-Hydrolases"/>
    <property type="match status" value="1"/>
</dbReference>
<dbReference type="SMART" id="SM00825">
    <property type="entry name" value="PKS_KS"/>
    <property type="match status" value="1"/>
</dbReference>
<dbReference type="PROSITE" id="PS52019">
    <property type="entry name" value="PKS_MFAS_DH"/>
    <property type="match status" value="1"/>
</dbReference>
<dbReference type="Pfam" id="PF00975">
    <property type="entry name" value="Thioesterase"/>
    <property type="match status" value="1"/>
</dbReference>
<dbReference type="InterPro" id="IPR049900">
    <property type="entry name" value="PKS_mFAS_DH"/>
</dbReference>
<evidence type="ECO:0000313" key="9">
    <source>
        <dbReference type="EMBL" id="ASU91366.1"/>
    </source>
</evidence>
<dbReference type="Pfam" id="PF00550">
    <property type="entry name" value="PP-binding"/>
    <property type="match status" value="1"/>
</dbReference>
<sequence>MADLQMLPTTILLFGDQTDAWVDGIGQLYQQAASTPWLKSFLDQLGNVLNAEAKNITLDRAIQDSLGRFSSLQELGERYRYDTDELGVVRCLLLYTVRVGTLLQWVKREPHLLGPNTRTEWLGISGGLLPLSALTIAEDFETLYDACLEMGRLVLRICKITSVRSRAVEDEPGVWGWAVLGISPNDLRKALDQFQHSAGIPPTKRVQVGVTGAGWSTIIGPPSVLQLVIKQCPAVRSLAKNSLEIRAIQHTLNISSAEIDFMVGNNSTFLDRPLRYPNHRLWGMDDPAVPYVNWRHQLRAVCSQVLSRPLDITKAVGKLTSEIEEVGAVRVIQIGSSSHAPYLTSVLKETGRSVSVLDQRSLEHTDDIDSSLKADRIAIVGMAGRGPGSDNVNEFWDVIMSKEDLAQEVPKDRFNIDNFYCPQHERGDQRCKTTTRYGCFMDNPGHFDSRFFHISPREAMLMDPGHRQFLMSTYEALEMAGYSDGQTRKTDPNRIAAFLGQCTDDWYSHSHPTLGCDAYTLQGVQRAFGPGRLAWQFKWEGPTYSLDSACAGTTAAIHLAAMSLLSKDIDMAVAGAANILSTPHSFTSLSDSGVLSDTGNCKTFRDDADGYCRGDFVGAVVLKRLEDAVAHNDNILAVVAASGRNHSGNSTSITTSDAHAQERLFRKVMRNAQVSPDDISFVEMHGTGTQIGDPAEMGAVGSTFKHRRRFNGPLPVGGVKANIGHSEAAAGMAELLKCIMMFQKDIIPPQAGMPHALNPRFPPLSELNIEIPSEPKTFNRMSQQPRRILLNNFDAAGGNACMLLEDFTPSNEQYAADPRSNHVVVSSARTKASYHANKVKLVEWLQANPGARIEDVAYTTTARRMHHPFRLALTVSSIQDLTTKLEVSETTSSPSSSSQPPIVFVFTGQGSHYVGMGAELYRTSPVFRETVDLCVEICDGNKFPRFLDIIIGDGVDESTKDTAQIQLAVITLEIALTAFWRSVGIEAAMVMGHSLGEYAALHAAGVLSLSDTLYLVGHRAQMLLERCEPDSCAMLSVSTSVSTVRDHLLQSSSCCVACINSPSATVVSGTATDLAHFQASITAQDAKVRAKKLSMPFAFHSFQMDPILQDYVSLAGGVTYRAPKIPVSSTLLASIVDSPGTFNQDYLAQQTRQPVDFVGGLNAVMSRLNNPVWLEIGPAAVCTTFVRATLSPPPAKVMHSMETSINNWTSISKTLSTAYMNGVDIDWLALHAPYESNLKLLTLPTYAWDMKDYWVTWPERGSESVLEKSKAASSDPYVATCAQYLVQKSTSPNIQVTFRASISDPAFLALIDGHKMQQIGLASGSVFCDAAATAAKYAIEYSGRKGVIATSLTLHDPELLAPLTKKLVGVDGELVTTAVMESSSSDTVLVSFKATSARASHDLGSIRVEIRSPEKTQAEWDRISYFIKAKLDERIRESKEGSGHRMQPEIIYALFANAVEFDPAFKGIQEGYLASDFQEAAAVVVLPNDPPGTRFTFSPYWGEALVHLAGFMVNGNPNRSPHTTFIVMGFESTQQTVAFEPGKQYVAYTRISRWEKDTAYCDAFVFEADSSRMVMQCISLRYQELPRATWRHILEGPHAGPEKKAPAQRIHKTTVEEIKNYDAAKEREQVSLDSEGEATAAGVFDHILNSISKSTGSDSSDITDDTVVADLGVDSIMAIEIVATVKAESDLDLPASFIFDYPTIGDLRRAFGRELTSQKAPEPKLDSAPSSIAASTPESPEPDPILRPESASSLGSSMVHVEAGISTPEDDENIKRREIPPNDNDIDTSPAPTVRITLLQGRPGSGKTPFYLMADGTGSIATYIHLPPFKSKMPVYGIESPFLRCPSRLTSQVGITGVARLIVTALVKAQPKGPLFIGGFSAGCMVAFEVSRQLAAAGRKVDGLVLIDLCCPRPTLLDESAIREESKVGVAVFEAAVAKDGLWSSAATTDEHLSAYFVAMRLYNPPAMTAKERPAGTAVIWAEKGLINHIAGDPKMIEMLENEGIPTKAYPGYMEDPKLSPMACLVPDKTKTDLGPNGWDRYAGDVLALSVGANHLELPMPGHVHLLHAQLQAAFNHFNASS</sequence>
<dbReference type="NCBIfam" id="TIGR04532">
    <property type="entry name" value="PT_fungal_PKS"/>
    <property type="match status" value="1"/>
</dbReference>
<feature type="domain" description="PKS/mFAS DH" evidence="8">
    <location>
        <begin position="1282"/>
        <end position="1591"/>
    </location>
</feature>
<dbReference type="Pfam" id="PF00109">
    <property type="entry name" value="ketoacyl-synt"/>
    <property type="match status" value="1"/>
</dbReference>
<dbReference type="InterPro" id="IPR032088">
    <property type="entry name" value="SAT"/>
</dbReference>
<organism evidence="9">
    <name type="scientific">Nephromopsis pallescens</name>
    <dbReference type="NCBI Taxonomy" id="150890"/>
    <lineage>
        <taxon>Eukaryota</taxon>
        <taxon>Fungi</taxon>
        <taxon>Dikarya</taxon>
        <taxon>Ascomycota</taxon>
        <taxon>Pezizomycotina</taxon>
        <taxon>Lecanoromycetes</taxon>
        <taxon>OSLEUM clade</taxon>
        <taxon>Lecanoromycetidae</taxon>
        <taxon>Lecanorales</taxon>
        <taxon>Lecanorineae</taxon>
        <taxon>Parmeliaceae</taxon>
        <taxon>Nephromopsis</taxon>
    </lineage>
</organism>
<evidence type="ECO:0000259" key="8">
    <source>
        <dbReference type="PROSITE" id="PS52019"/>
    </source>
</evidence>
<dbReference type="PROSITE" id="PS50075">
    <property type="entry name" value="CARRIER"/>
    <property type="match status" value="1"/>
</dbReference>
<dbReference type="InterPro" id="IPR016035">
    <property type="entry name" value="Acyl_Trfase/lysoPLipase"/>
</dbReference>
<dbReference type="SUPFAM" id="SSF53901">
    <property type="entry name" value="Thiolase-like"/>
    <property type="match status" value="1"/>
</dbReference>
<dbReference type="InterPro" id="IPR001031">
    <property type="entry name" value="Thioesterase"/>
</dbReference>
<dbReference type="InterPro" id="IPR020841">
    <property type="entry name" value="PKS_Beta-ketoAc_synthase_dom"/>
</dbReference>
<dbReference type="GO" id="GO:0031177">
    <property type="term" value="F:phosphopantetheine binding"/>
    <property type="evidence" value="ECO:0007669"/>
    <property type="project" value="InterPro"/>
</dbReference>
<dbReference type="GO" id="GO:0004312">
    <property type="term" value="F:fatty acid synthase activity"/>
    <property type="evidence" value="ECO:0007669"/>
    <property type="project" value="TreeGrafter"/>
</dbReference>
<dbReference type="Pfam" id="PF22621">
    <property type="entry name" value="CurL-like_PKS_C"/>
    <property type="match status" value="1"/>
</dbReference>
<dbReference type="InterPro" id="IPR009081">
    <property type="entry name" value="PP-bd_ACP"/>
</dbReference>
<dbReference type="PANTHER" id="PTHR43775">
    <property type="entry name" value="FATTY ACID SYNTHASE"/>
    <property type="match status" value="1"/>
</dbReference>
<dbReference type="Gene3D" id="3.40.366.10">
    <property type="entry name" value="Malonyl-Coenzyme A Acyl Carrier Protein, domain 2"/>
    <property type="match status" value="1"/>
</dbReference>
<feature type="domain" description="Carrier" evidence="6">
    <location>
        <begin position="1638"/>
        <end position="1715"/>
    </location>
</feature>
<evidence type="ECO:0000256" key="3">
    <source>
        <dbReference type="ARBA" id="ARBA00022679"/>
    </source>
</evidence>
<dbReference type="Gene3D" id="1.10.1200.10">
    <property type="entry name" value="ACP-like"/>
    <property type="match status" value="1"/>
</dbReference>
<evidence type="ECO:0000256" key="1">
    <source>
        <dbReference type="ARBA" id="ARBA00022450"/>
    </source>
</evidence>
<dbReference type="Pfam" id="PF00698">
    <property type="entry name" value="Acyl_transf_1"/>
    <property type="match status" value="1"/>
</dbReference>
<dbReference type="InterPro" id="IPR014043">
    <property type="entry name" value="Acyl_transferase_dom"/>
</dbReference>
<dbReference type="InterPro" id="IPR014031">
    <property type="entry name" value="Ketoacyl_synth_C"/>
</dbReference>
<feature type="compositionally biased region" description="Polar residues" evidence="5">
    <location>
        <begin position="1728"/>
        <end position="1738"/>
    </location>
</feature>
<evidence type="ECO:0000256" key="4">
    <source>
        <dbReference type="PROSITE-ProRule" id="PRU01363"/>
    </source>
</evidence>
<feature type="domain" description="Ketosynthase family 3 (KS3)" evidence="7">
    <location>
        <begin position="374"/>
        <end position="806"/>
    </location>
</feature>
<gene>
    <name evidence="9" type="primary">PKS1</name>
</gene>
<dbReference type="SUPFAM" id="SSF47336">
    <property type="entry name" value="ACP-like"/>
    <property type="match status" value="1"/>
</dbReference>
<dbReference type="SUPFAM" id="SSF52151">
    <property type="entry name" value="FabD/lysophospholipase-like"/>
    <property type="match status" value="1"/>
</dbReference>
<dbReference type="EMBL" id="KY056178">
    <property type="protein sequence ID" value="ASU91366.1"/>
    <property type="molecule type" value="mRNA"/>
</dbReference>
<dbReference type="GO" id="GO:0006633">
    <property type="term" value="P:fatty acid biosynthetic process"/>
    <property type="evidence" value="ECO:0007669"/>
    <property type="project" value="TreeGrafter"/>
</dbReference>
<dbReference type="InterPro" id="IPR016039">
    <property type="entry name" value="Thiolase-like"/>
</dbReference>
<dbReference type="InterPro" id="IPR036736">
    <property type="entry name" value="ACP-like_sf"/>
</dbReference>
<keyword evidence="1" id="KW-0596">Phosphopantetheine</keyword>
<dbReference type="InterPro" id="IPR030918">
    <property type="entry name" value="PT_fungal_PKS"/>
</dbReference>
<keyword evidence="2" id="KW-0597">Phosphoprotein</keyword>
<dbReference type="PANTHER" id="PTHR43775:SF37">
    <property type="entry name" value="SI:DKEY-61P9.11"/>
    <property type="match status" value="1"/>
</dbReference>
<evidence type="ECO:0000256" key="5">
    <source>
        <dbReference type="SAM" id="MobiDB-lite"/>
    </source>
</evidence>
<dbReference type="PROSITE" id="PS52004">
    <property type="entry name" value="KS3_2"/>
    <property type="match status" value="1"/>
</dbReference>
<reference evidence="9" key="1">
    <citation type="submission" date="2016-10" db="EMBL/GenBank/DDBJ databases">
        <title>Putative identification of a polyketide synthase gene involved in usnic acid in lichen forming fungus Nephromopsis pallescens.</title>
        <authorList>
            <person name="Wang Y."/>
        </authorList>
    </citation>
    <scope>NUCLEOTIDE SEQUENCE</scope>
</reference>
<dbReference type="SMART" id="SM01294">
    <property type="entry name" value="PKS_PP_betabranch"/>
    <property type="match status" value="1"/>
</dbReference>
<dbReference type="InterPro" id="IPR001227">
    <property type="entry name" value="Ac_transferase_dom_sf"/>
</dbReference>
<name>A0A678S6C6_9LECA</name>
<dbReference type="Gene3D" id="3.10.129.110">
    <property type="entry name" value="Polyketide synthase dehydratase"/>
    <property type="match status" value="1"/>
</dbReference>
<feature type="region of interest" description="N-terminal hotdog fold" evidence="4">
    <location>
        <begin position="1282"/>
        <end position="1413"/>
    </location>
</feature>
<dbReference type="GO" id="GO:0044550">
    <property type="term" value="P:secondary metabolite biosynthetic process"/>
    <property type="evidence" value="ECO:0007669"/>
    <property type="project" value="TreeGrafter"/>
</dbReference>
<dbReference type="SUPFAM" id="SSF55048">
    <property type="entry name" value="Probable ACP-binding domain of malonyl-CoA ACP transacylase"/>
    <property type="match status" value="1"/>
</dbReference>
<accession>A0A678S6C6</accession>
<comment type="caution">
    <text evidence="4">Lacks conserved residue(s) required for the propagation of feature annotation.</text>
</comment>
<dbReference type="InterPro" id="IPR016036">
    <property type="entry name" value="Malonyl_transacylase_ACP-bd"/>
</dbReference>
<dbReference type="Pfam" id="PF02801">
    <property type="entry name" value="Ketoacyl-synt_C"/>
    <property type="match status" value="1"/>
</dbReference>
<proteinExistence type="evidence at transcript level"/>
<feature type="region of interest" description="C-terminal hotdog fold" evidence="4">
    <location>
        <begin position="1443"/>
        <end position="1591"/>
    </location>
</feature>
<dbReference type="InterPro" id="IPR006162">
    <property type="entry name" value="Ppantetheine_attach_site"/>
</dbReference>
<evidence type="ECO:0000256" key="2">
    <source>
        <dbReference type="ARBA" id="ARBA00022553"/>
    </source>
</evidence>
<dbReference type="SMART" id="SM00823">
    <property type="entry name" value="PKS_PP"/>
    <property type="match status" value="1"/>
</dbReference>
<dbReference type="PROSITE" id="PS00012">
    <property type="entry name" value="PHOSPHOPANTETHEINE"/>
    <property type="match status" value="1"/>
</dbReference>
<dbReference type="Pfam" id="PF16073">
    <property type="entry name" value="SAT"/>
    <property type="match status" value="1"/>
</dbReference>
<evidence type="ECO:0000259" key="7">
    <source>
        <dbReference type="PROSITE" id="PS52004"/>
    </source>
</evidence>
<dbReference type="InterPro" id="IPR014030">
    <property type="entry name" value="Ketoacyl_synth_N"/>
</dbReference>
<dbReference type="InterPro" id="IPR050091">
    <property type="entry name" value="PKS_NRPS_Biosynth_Enz"/>
</dbReference>
<dbReference type="Gene3D" id="3.40.47.10">
    <property type="match status" value="1"/>
</dbReference>
<keyword evidence="3" id="KW-0808">Transferase</keyword>
<dbReference type="InterPro" id="IPR020806">
    <property type="entry name" value="PKS_PP-bd"/>
</dbReference>
<dbReference type="Gene3D" id="3.40.50.1820">
    <property type="entry name" value="alpha/beta hydrolase"/>
    <property type="match status" value="1"/>
</dbReference>
<dbReference type="InterPro" id="IPR042104">
    <property type="entry name" value="PKS_dehydratase_sf"/>
</dbReference>
<dbReference type="SMART" id="SM00827">
    <property type="entry name" value="PKS_AT"/>
    <property type="match status" value="1"/>
</dbReference>
<evidence type="ECO:0000259" key="6">
    <source>
        <dbReference type="PROSITE" id="PS50075"/>
    </source>
</evidence>
<protein>
    <submittedName>
        <fullName evidence="9">Non-reducing polyketide synthase</fullName>
    </submittedName>
</protein>